<sequence length="128" mass="15019">MIIPIFYDVEPYVPRHQIGDFQEAFAKHEETSKENKEEVQMWRNTLKEAANLSGFHLKDRYESELIEDVVKEVRRKLSVSGSRLKKLLVGVSSCLEQLWMQAEIRRPRVQRGQSTIAPTLIPFFFKLL</sequence>
<evidence type="ECO:0000313" key="2">
    <source>
        <dbReference type="Proteomes" id="UP001163603"/>
    </source>
</evidence>
<accession>A0ACC0XUA1</accession>
<name>A0ACC0XUA1_9ROSI</name>
<gene>
    <name evidence="1" type="ORF">Pint_07232</name>
</gene>
<protein>
    <submittedName>
        <fullName evidence="1">Uncharacterized protein</fullName>
    </submittedName>
</protein>
<dbReference type="EMBL" id="CM047745">
    <property type="protein sequence ID" value="KAJ0024474.1"/>
    <property type="molecule type" value="Genomic_DNA"/>
</dbReference>
<organism evidence="1 2">
    <name type="scientific">Pistacia integerrima</name>
    <dbReference type="NCBI Taxonomy" id="434235"/>
    <lineage>
        <taxon>Eukaryota</taxon>
        <taxon>Viridiplantae</taxon>
        <taxon>Streptophyta</taxon>
        <taxon>Embryophyta</taxon>
        <taxon>Tracheophyta</taxon>
        <taxon>Spermatophyta</taxon>
        <taxon>Magnoliopsida</taxon>
        <taxon>eudicotyledons</taxon>
        <taxon>Gunneridae</taxon>
        <taxon>Pentapetalae</taxon>
        <taxon>rosids</taxon>
        <taxon>malvids</taxon>
        <taxon>Sapindales</taxon>
        <taxon>Anacardiaceae</taxon>
        <taxon>Pistacia</taxon>
    </lineage>
</organism>
<evidence type="ECO:0000313" key="1">
    <source>
        <dbReference type="EMBL" id="KAJ0024474.1"/>
    </source>
</evidence>
<proteinExistence type="predicted"/>
<reference evidence="2" key="1">
    <citation type="journal article" date="2023" name="G3 (Bethesda)">
        <title>Genome assembly and association tests identify interacting loci associated with vigor, precocity, and sex in interspecific pistachio rootstocks.</title>
        <authorList>
            <person name="Palmer W."/>
            <person name="Jacygrad E."/>
            <person name="Sagayaradj S."/>
            <person name="Cavanaugh K."/>
            <person name="Han R."/>
            <person name="Bertier L."/>
            <person name="Beede B."/>
            <person name="Kafkas S."/>
            <person name="Golino D."/>
            <person name="Preece J."/>
            <person name="Michelmore R."/>
        </authorList>
    </citation>
    <scope>NUCLEOTIDE SEQUENCE [LARGE SCALE GENOMIC DNA]</scope>
</reference>
<dbReference type="Proteomes" id="UP001163603">
    <property type="component" value="Chromosome 10"/>
</dbReference>
<comment type="caution">
    <text evidence="1">The sequence shown here is derived from an EMBL/GenBank/DDBJ whole genome shotgun (WGS) entry which is preliminary data.</text>
</comment>
<keyword evidence="2" id="KW-1185">Reference proteome</keyword>